<organism evidence="1 2">
    <name type="scientific">Cinara cedri</name>
    <dbReference type="NCBI Taxonomy" id="506608"/>
    <lineage>
        <taxon>Eukaryota</taxon>
        <taxon>Metazoa</taxon>
        <taxon>Ecdysozoa</taxon>
        <taxon>Arthropoda</taxon>
        <taxon>Hexapoda</taxon>
        <taxon>Insecta</taxon>
        <taxon>Pterygota</taxon>
        <taxon>Neoptera</taxon>
        <taxon>Paraneoptera</taxon>
        <taxon>Hemiptera</taxon>
        <taxon>Sternorrhyncha</taxon>
        <taxon>Aphidomorpha</taxon>
        <taxon>Aphidoidea</taxon>
        <taxon>Aphididae</taxon>
        <taxon>Lachninae</taxon>
        <taxon>Cinara</taxon>
    </lineage>
</organism>
<evidence type="ECO:0000313" key="1">
    <source>
        <dbReference type="EMBL" id="VVC46037.1"/>
    </source>
</evidence>
<sequence>MKKFKNGLRNSSGQERLTGLALLNVRKQIVFEINSNDDIYRFVKENKRLLDVNIFEREVLGKGIRKCPTTSYCQNLTQFMDRLSYSQLRNMENERYMVIMIYDKAYPCPLDDDE</sequence>
<protein>
    <submittedName>
        <fullName evidence="1">Uncharacterized protein</fullName>
    </submittedName>
</protein>
<evidence type="ECO:0000313" key="2">
    <source>
        <dbReference type="Proteomes" id="UP000325440"/>
    </source>
</evidence>
<name>A0A5E4NQE2_9HEMI</name>
<proteinExistence type="predicted"/>
<dbReference type="AlphaFoldDB" id="A0A5E4NQE2"/>
<gene>
    <name evidence="1" type="ORF">CINCED_3A000019</name>
</gene>
<accession>A0A5E4NQE2</accession>
<dbReference type="Proteomes" id="UP000325440">
    <property type="component" value="Unassembled WGS sequence"/>
</dbReference>
<reference evidence="1 2" key="1">
    <citation type="submission" date="2019-08" db="EMBL/GenBank/DDBJ databases">
        <authorList>
            <person name="Alioto T."/>
            <person name="Alioto T."/>
            <person name="Gomez Garrido J."/>
        </authorList>
    </citation>
    <scope>NUCLEOTIDE SEQUENCE [LARGE SCALE GENOMIC DNA]</scope>
</reference>
<dbReference type="EMBL" id="CABPRJ010002429">
    <property type="protein sequence ID" value="VVC46037.1"/>
    <property type="molecule type" value="Genomic_DNA"/>
</dbReference>
<keyword evidence="2" id="KW-1185">Reference proteome</keyword>